<comment type="function">
    <text evidence="1">Has a role in nuclear-cytoplasmic transport of proteins and mRNAs.</text>
</comment>
<dbReference type="OrthoDB" id="25408at2759"/>
<name>A0A813W214_ADIRI</name>
<dbReference type="Pfam" id="PF02136">
    <property type="entry name" value="NTF2"/>
    <property type="match status" value="1"/>
</dbReference>
<feature type="domain" description="NTF2" evidence="2">
    <location>
        <begin position="19"/>
        <end position="143"/>
    </location>
</feature>
<dbReference type="GO" id="GO:0015031">
    <property type="term" value="P:protein transport"/>
    <property type="evidence" value="ECO:0007669"/>
    <property type="project" value="UniProtKB-KW"/>
</dbReference>
<keyword evidence="1" id="KW-0653">Protein transport</keyword>
<dbReference type="EMBL" id="CAJNOR010000583">
    <property type="protein sequence ID" value="CAF0953952.1"/>
    <property type="molecule type" value="Genomic_DNA"/>
</dbReference>
<dbReference type="AlphaFoldDB" id="A0A813W214"/>
<sequence length="145" mass="16697">MTTTNAADQQKKCREDADAVENFSKRYYDIFDTQRHNIHKFYQAQAKLIWNGTPHDGRDVIAKHLVALPSTRHHIYALDFFPMKDLFPNEETTYQVFVSGAVTYGAADNPSGPKEKRLFSHIFVLTVDVASSVWVIANECFRFHE</sequence>
<dbReference type="PANTHER" id="PTHR12612">
    <property type="entry name" value="NUCLEAR TRANSPORT FACTOR 2"/>
    <property type="match status" value="1"/>
</dbReference>
<dbReference type="GO" id="GO:0005634">
    <property type="term" value="C:nucleus"/>
    <property type="evidence" value="ECO:0007669"/>
    <property type="project" value="UniProtKB-SubCell"/>
</dbReference>
<accession>A0A813W214</accession>
<evidence type="ECO:0000313" key="3">
    <source>
        <dbReference type="EMBL" id="CAF0851296.1"/>
    </source>
</evidence>
<dbReference type="Proteomes" id="UP000663828">
    <property type="component" value="Unassembled WGS sequence"/>
</dbReference>
<keyword evidence="5" id="KW-1185">Reference proteome</keyword>
<dbReference type="CDD" id="cd00780">
    <property type="entry name" value="NTF2"/>
    <property type="match status" value="1"/>
</dbReference>
<dbReference type="InterPro" id="IPR002075">
    <property type="entry name" value="NTF2_dom"/>
</dbReference>
<comment type="caution">
    <text evidence="3">The sequence shown here is derived from an EMBL/GenBank/DDBJ whole genome shotgun (WGS) entry which is preliminary data.</text>
</comment>
<protein>
    <recommendedName>
        <fullName evidence="1">NTF2-related export protein</fullName>
    </recommendedName>
</protein>
<reference evidence="3" key="1">
    <citation type="submission" date="2021-02" db="EMBL/GenBank/DDBJ databases">
        <authorList>
            <person name="Nowell W R."/>
        </authorList>
    </citation>
    <scope>NUCLEOTIDE SEQUENCE</scope>
</reference>
<evidence type="ECO:0000313" key="6">
    <source>
        <dbReference type="Proteomes" id="UP000663852"/>
    </source>
</evidence>
<evidence type="ECO:0000259" key="2">
    <source>
        <dbReference type="PROSITE" id="PS50177"/>
    </source>
</evidence>
<dbReference type="GO" id="GO:0006913">
    <property type="term" value="P:nucleocytoplasmic transport"/>
    <property type="evidence" value="ECO:0007669"/>
    <property type="project" value="UniProtKB-UniRule"/>
</dbReference>
<dbReference type="GO" id="GO:0051028">
    <property type="term" value="P:mRNA transport"/>
    <property type="evidence" value="ECO:0007669"/>
    <property type="project" value="UniProtKB-UniRule"/>
</dbReference>
<keyword evidence="1" id="KW-0813">Transport</keyword>
<evidence type="ECO:0000256" key="1">
    <source>
        <dbReference type="RuleBase" id="RU369002"/>
    </source>
</evidence>
<comment type="subcellular location">
    <subcellularLocation>
        <location evidence="1">Cytoplasm</location>
    </subcellularLocation>
    <subcellularLocation>
        <location evidence="1">Nucleus</location>
    </subcellularLocation>
</comment>
<dbReference type="SUPFAM" id="SSF54427">
    <property type="entry name" value="NTF2-like"/>
    <property type="match status" value="1"/>
</dbReference>
<keyword evidence="1" id="KW-0539">Nucleus</keyword>
<evidence type="ECO:0000313" key="5">
    <source>
        <dbReference type="Proteomes" id="UP000663828"/>
    </source>
</evidence>
<organism evidence="3 6">
    <name type="scientific">Adineta ricciae</name>
    <name type="common">Rotifer</name>
    <dbReference type="NCBI Taxonomy" id="249248"/>
    <lineage>
        <taxon>Eukaryota</taxon>
        <taxon>Metazoa</taxon>
        <taxon>Spiralia</taxon>
        <taxon>Gnathifera</taxon>
        <taxon>Rotifera</taxon>
        <taxon>Eurotatoria</taxon>
        <taxon>Bdelloidea</taxon>
        <taxon>Adinetida</taxon>
        <taxon>Adinetidae</taxon>
        <taxon>Adineta</taxon>
    </lineage>
</organism>
<dbReference type="PROSITE" id="PS50177">
    <property type="entry name" value="NTF2_DOMAIN"/>
    <property type="match status" value="1"/>
</dbReference>
<keyword evidence="1" id="KW-0963">Cytoplasm</keyword>
<dbReference type="InterPro" id="IPR032710">
    <property type="entry name" value="NTF2-like_dom_sf"/>
</dbReference>
<gene>
    <name evidence="3" type="ORF">EDS130_LOCUS7330</name>
    <name evidence="4" type="ORF">XAT740_LOCUS10819</name>
</gene>
<dbReference type="EMBL" id="CAJNOJ010000022">
    <property type="protein sequence ID" value="CAF0851296.1"/>
    <property type="molecule type" value="Genomic_DNA"/>
</dbReference>
<proteinExistence type="predicted"/>
<evidence type="ECO:0000313" key="4">
    <source>
        <dbReference type="EMBL" id="CAF0953952.1"/>
    </source>
</evidence>
<dbReference type="Proteomes" id="UP000663852">
    <property type="component" value="Unassembled WGS sequence"/>
</dbReference>
<dbReference type="InterPro" id="IPR045875">
    <property type="entry name" value="NTF2"/>
</dbReference>
<dbReference type="GO" id="GO:0005737">
    <property type="term" value="C:cytoplasm"/>
    <property type="evidence" value="ECO:0007669"/>
    <property type="project" value="UniProtKB-SubCell"/>
</dbReference>
<dbReference type="InterPro" id="IPR018222">
    <property type="entry name" value="Nuclear_transport_factor_2_euk"/>
</dbReference>
<dbReference type="Gene3D" id="3.10.450.50">
    <property type="match status" value="1"/>
</dbReference>